<name>A0A6C0LUC6_9ZZZZ</name>
<dbReference type="EMBL" id="MN740566">
    <property type="protein sequence ID" value="QHU34023.1"/>
    <property type="molecule type" value="Genomic_DNA"/>
</dbReference>
<proteinExistence type="predicted"/>
<evidence type="ECO:0000256" key="1">
    <source>
        <dbReference type="SAM" id="Phobius"/>
    </source>
</evidence>
<keyword evidence="1" id="KW-1133">Transmembrane helix</keyword>
<reference evidence="2" key="1">
    <citation type="journal article" date="2020" name="Nature">
        <title>Giant virus diversity and host interactions through global metagenomics.</title>
        <authorList>
            <person name="Schulz F."/>
            <person name="Roux S."/>
            <person name="Paez-Espino D."/>
            <person name="Jungbluth S."/>
            <person name="Walsh D.A."/>
            <person name="Denef V.J."/>
            <person name="McMahon K.D."/>
            <person name="Konstantinidis K.T."/>
            <person name="Eloe-Fadrosh E.A."/>
            <person name="Kyrpides N.C."/>
            <person name="Woyke T."/>
        </authorList>
    </citation>
    <scope>NUCLEOTIDE SEQUENCE</scope>
    <source>
        <strain evidence="2">GVMAG-S-1016704-142</strain>
    </source>
</reference>
<accession>A0A6C0LUC6</accession>
<organism evidence="2">
    <name type="scientific">viral metagenome</name>
    <dbReference type="NCBI Taxonomy" id="1070528"/>
    <lineage>
        <taxon>unclassified sequences</taxon>
        <taxon>metagenomes</taxon>
        <taxon>organismal metagenomes</taxon>
    </lineage>
</organism>
<evidence type="ECO:0000313" key="2">
    <source>
        <dbReference type="EMBL" id="QHU34023.1"/>
    </source>
</evidence>
<keyword evidence="1" id="KW-0472">Membrane</keyword>
<sequence>MKHSKLIIISVLVLCVGIILYLAFKSPADPPVPGGDCENDKTTMGGNCTKCVKRCEDSSGFEFVGSSCNCQCMKDDGTPGIIWDVDNKKQINNTNGIISAETLNDKNIVCSTAAVCDSEQESLGFIWDGVDGCVCDKQYCEGVQNSEITHTTWNIPKVDENMEIAWCCKQGDCDKCECPPFRRQLNGECCLAHNVTKNFNTHREACENACGIGTTLDTCVPWDKSECMDLYCDVGDDDYECAKKCYAAVQADPGNVNPKVYKDIEIVSPLIKYVDDNTNKPKYVFHTGNWMIPI</sequence>
<keyword evidence="1" id="KW-0812">Transmembrane</keyword>
<feature type="transmembrane region" description="Helical" evidence="1">
    <location>
        <begin position="7"/>
        <end position="24"/>
    </location>
</feature>
<protein>
    <submittedName>
        <fullName evidence="2">Uncharacterized protein</fullName>
    </submittedName>
</protein>
<dbReference type="AlphaFoldDB" id="A0A6C0LUC6"/>